<sequence>MHAGSGTDGFSALGDPGSHLPQHNKDSLVYLRAFDFISSKTRTPPTICAKCTAKHIFLCVFIGIVCLFFFLIILFNLGVVEWHTNAISNLFQKLSKPSLH</sequence>
<keyword evidence="1" id="KW-0472">Membrane</keyword>
<keyword evidence="1" id="KW-0812">Transmembrane</keyword>
<evidence type="ECO:0000313" key="3">
    <source>
        <dbReference type="Proteomes" id="UP000033188"/>
    </source>
</evidence>
<protein>
    <submittedName>
        <fullName evidence="2">Uncharacterized protein</fullName>
    </submittedName>
</protein>
<feature type="transmembrane region" description="Helical" evidence="1">
    <location>
        <begin position="56"/>
        <end position="75"/>
    </location>
</feature>
<name>A0A061D960_BABBI</name>
<dbReference type="GeneID" id="24565058"/>
<gene>
    <name evidence="2" type="ORF">BBBOND_0304210</name>
</gene>
<dbReference type="RefSeq" id="XP_012768703.1">
    <property type="nucleotide sequence ID" value="XM_012913249.1"/>
</dbReference>
<organism evidence="2 3">
    <name type="scientific">Babesia bigemina</name>
    <dbReference type="NCBI Taxonomy" id="5866"/>
    <lineage>
        <taxon>Eukaryota</taxon>
        <taxon>Sar</taxon>
        <taxon>Alveolata</taxon>
        <taxon>Apicomplexa</taxon>
        <taxon>Aconoidasida</taxon>
        <taxon>Piroplasmida</taxon>
        <taxon>Babesiidae</taxon>
        <taxon>Babesia</taxon>
    </lineage>
</organism>
<keyword evidence="1" id="KW-1133">Transmembrane helix</keyword>
<dbReference type="EMBL" id="LK391709">
    <property type="protein sequence ID" value="CDR96517.1"/>
    <property type="molecule type" value="Genomic_DNA"/>
</dbReference>
<dbReference type="AlphaFoldDB" id="A0A061D960"/>
<evidence type="ECO:0000313" key="2">
    <source>
        <dbReference type="EMBL" id="CDR96517.1"/>
    </source>
</evidence>
<dbReference type="VEuPathDB" id="PiroplasmaDB:BBBOND_0304210"/>
<keyword evidence="3" id="KW-1185">Reference proteome</keyword>
<accession>A0A061D960</accession>
<proteinExistence type="predicted"/>
<reference evidence="3" key="1">
    <citation type="journal article" date="2014" name="Nucleic Acids Res.">
        <title>The evolutionary dynamics of variant antigen genes in Babesia reveal a history of genomic innovation underlying host-parasite interaction.</title>
        <authorList>
            <person name="Jackson A.P."/>
            <person name="Otto T.D."/>
            <person name="Darby A."/>
            <person name="Ramaprasad A."/>
            <person name="Xia D."/>
            <person name="Echaide I.E."/>
            <person name="Farber M."/>
            <person name="Gahlot S."/>
            <person name="Gamble J."/>
            <person name="Gupta D."/>
            <person name="Gupta Y."/>
            <person name="Jackson L."/>
            <person name="Malandrin L."/>
            <person name="Malas T.B."/>
            <person name="Moussa E."/>
            <person name="Nair M."/>
            <person name="Reid A.J."/>
            <person name="Sanders M."/>
            <person name="Sharma J."/>
            <person name="Tracey A."/>
            <person name="Quail M.A."/>
            <person name="Weir W."/>
            <person name="Wastling J.M."/>
            <person name="Hall N."/>
            <person name="Willadsen P."/>
            <person name="Lingelbach K."/>
            <person name="Shiels B."/>
            <person name="Tait A."/>
            <person name="Berriman M."/>
            <person name="Allred D.R."/>
            <person name="Pain A."/>
        </authorList>
    </citation>
    <scope>NUCLEOTIDE SEQUENCE [LARGE SCALE GENOMIC DNA]</scope>
    <source>
        <strain evidence="3">Bond</strain>
    </source>
</reference>
<dbReference type="KEGG" id="bbig:BBBOND_0304210"/>
<evidence type="ECO:0000256" key="1">
    <source>
        <dbReference type="SAM" id="Phobius"/>
    </source>
</evidence>
<dbReference type="Proteomes" id="UP000033188">
    <property type="component" value="Chromosome 3"/>
</dbReference>